<evidence type="ECO:0000256" key="3">
    <source>
        <dbReference type="ARBA" id="ARBA00022530"/>
    </source>
</evidence>
<dbReference type="InterPro" id="IPR001881">
    <property type="entry name" value="EGF-like_Ca-bd_dom"/>
</dbReference>
<dbReference type="FunFam" id="2.10.25.10:FF:000139">
    <property type="entry name" value="Fibulin-1"/>
    <property type="match status" value="1"/>
</dbReference>
<feature type="domain" description="EGF-like" evidence="25">
    <location>
        <begin position="1341"/>
        <end position="1385"/>
    </location>
</feature>
<dbReference type="Pfam" id="PF07645">
    <property type="entry name" value="EGF_CA"/>
    <property type="match status" value="13"/>
</dbReference>
<feature type="region of interest" description="Disordered" evidence="24">
    <location>
        <begin position="327"/>
        <end position="404"/>
    </location>
</feature>
<dbReference type="GO" id="GO:0071944">
    <property type="term" value="C:cell periphery"/>
    <property type="evidence" value="ECO:0007669"/>
    <property type="project" value="UniProtKB-ARBA"/>
</dbReference>
<dbReference type="InterPro" id="IPR017878">
    <property type="entry name" value="TB_dom"/>
</dbReference>
<evidence type="ECO:0000256" key="8">
    <source>
        <dbReference type="ARBA" id="ARBA00022737"/>
    </source>
</evidence>
<sequence length="1387" mass="149439">TTNTQPEAHVCGVLVKLSVLCINKQVKLSVMCVNKQVNRLFVVLSVLCPLLCQNGGVCLQKDRCLCPPNFTGKFCQIPVSSSSTNEIVRPAGLAAMATNQELTRSEFLLPLGQNREETRSEALGPSMVKVRVQHPPEASVKIHQVLKVGTETCSSPLPGLRSREMCCRGIGKAWGITDCVLCPENTAAVNLGYERVNGTQCVDVNECLQPGLCENGFCVNTRGSYSCVCRPGFILDASHGLCISHSVISEEKGQCYRVLGSGLGPGSCSLPILRNITKQICCCSRVGKAWGTNCQRCPYFGSVAFKEICPAGPGYHYSASALQFNQRVTDPPQPNLPPQPRPQPNLPPQLRPAAGSPSRPIQPGGGTTVAQVRPGSPYSRPDSAPSLPTQPRPQPPSTGSQGSTNSDFMLRVNNLCVNVCAYVCLCVCVCVCVCAAVQSVCESRPGVCGRGRCVDQPGGKHTCVCDQGFQLNAQRTNCQDVNECVQTAGVCSVGKCVNSAGSFRCVCPSGYKNNNQQNDCQDIDECQQNPCSNGRCDNTPGSYRCVCRLGYRLTGNTCTDIDECRQAPCSNGRCENTPGSYRCVCRHDACPDVDECLKVGVCDAERVCVNTVGSFRCDCQPGYRTSGLGRQCRDFCFSRGECVNTPGSFTCVCSRGFTLNVSVMTVQQCPEPSASQGEFHPYLVPPRSFLTTSATSATDTDVDSPESSGSVFGCINELFLIISVNNYYVFCADVDECLKSGICSDGRCLNTEGSFQCQCETGFTANPEKNACLGTPVNRLISNELLSLADVDECVSSGGSVCGSQRCENTIGSYRCLTSCEPGYQATLGGGCVDVNECGNTTVCGEHAFCQNLIGTYLCVCDQGFTSTVDGKACEDEDECVSLPGVCGSARCENMEGSFMCECDRAGEEFDTTTKRCGFPPTTTLPPLHPPLLRHPPLRPPPPRPPGRPPPSMSLRECYYNLAERGTCSLLATNTSQQECCCTVGEGWGLGCQYHTCPPPDTAEFLSLCPSGRGYITAGPGAFSYTDVDECKRFLPEVCKNGVCVNNIPGYSCYCSSGYVYNSTLLECIDHDECEEESCVGGICVNTVGSYYCSCQHPLVLDDTQRNCVNSSHLTNLSVCWQQVTADLLCQNPLLGAQVTFMDCCCLYGEGWGMGCALCPSSDSGKQQTNKQKNTTSMWQNGHKNTGYYPEGDYGPPDGSRPPSFRLPPDPRAEISFGAQPPPPSRPDAPPLSLAPLPGAPRYEEEEEEEEEERSWRPGPPFPPFTDRSRGGAAPRRKTIFTSLSSSLSGRYESYASLSAAEDCGILHGCENGRCIRVAEGYTCDCYQGYELDMTSMTCIDINECEDAVGLEFPCVNARCVNTDGSFRCVCRRGYVMSRRPNHCVAA</sequence>
<dbReference type="SUPFAM" id="SSF57581">
    <property type="entry name" value="TB module/8-cys domain"/>
    <property type="match status" value="4"/>
</dbReference>
<evidence type="ECO:0000256" key="15">
    <source>
        <dbReference type="ARBA" id="ARBA00059743"/>
    </source>
</evidence>
<dbReference type="PANTHER" id="PTHR24039">
    <property type="entry name" value="FIBRILLIN-RELATED"/>
    <property type="match status" value="1"/>
</dbReference>
<organism evidence="27 28">
    <name type="scientific">Amphiprion percula</name>
    <name type="common">Orange clownfish</name>
    <name type="synonym">Lutjanus percula</name>
    <dbReference type="NCBI Taxonomy" id="161767"/>
    <lineage>
        <taxon>Eukaryota</taxon>
        <taxon>Metazoa</taxon>
        <taxon>Chordata</taxon>
        <taxon>Craniata</taxon>
        <taxon>Vertebrata</taxon>
        <taxon>Euteleostomi</taxon>
        <taxon>Actinopterygii</taxon>
        <taxon>Neopterygii</taxon>
        <taxon>Teleostei</taxon>
        <taxon>Neoteleostei</taxon>
        <taxon>Acanthomorphata</taxon>
        <taxon>Ovalentaria</taxon>
        <taxon>Pomacentridae</taxon>
        <taxon>Amphiprion</taxon>
    </lineage>
</organism>
<dbReference type="OMA" id="SKCHRGS"/>
<evidence type="ECO:0000256" key="7">
    <source>
        <dbReference type="ARBA" id="ARBA00022729"/>
    </source>
</evidence>
<comment type="function">
    <text evidence="14">May play an integral structural role in elastic-fiber architectural organization and/or assembly.</text>
</comment>
<keyword evidence="2" id="KW-0964">Secreted</keyword>
<evidence type="ECO:0000256" key="4">
    <source>
        <dbReference type="ARBA" id="ARBA00022536"/>
    </source>
</evidence>
<feature type="disulfide bond" evidence="23">
    <location>
        <begin position="66"/>
        <end position="75"/>
    </location>
</feature>
<dbReference type="FunFam" id="2.10.25.10:FF:000019">
    <property type="entry name" value="latent-transforming growth factor beta-binding protein 1 isoform X2"/>
    <property type="match status" value="1"/>
</dbReference>
<comment type="subunit">
    <text evidence="16">Forms part of the large latent transforming growth factor beta precursor complex; removal is essential for activation of complex. Interacts with SDC4. Interacts (via C-terminal domain) with FBN1 (via N-terminal domain) in a Ca(+2)-dependent manner.</text>
</comment>
<evidence type="ECO:0000259" key="25">
    <source>
        <dbReference type="PROSITE" id="PS50026"/>
    </source>
</evidence>
<keyword evidence="7" id="KW-0732">Signal</keyword>
<dbReference type="InterPro" id="IPR018097">
    <property type="entry name" value="EGF_Ca-bd_CS"/>
</dbReference>
<dbReference type="SUPFAM" id="SSF57196">
    <property type="entry name" value="EGF/Laminin"/>
    <property type="match status" value="7"/>
</dbReference>
<evidence type="ECO:0000256" key="16">
    <source>
        <dbReference type="ARBA" id="ARBA00062144"/>
    </source>
</evidence>
<evidence type="ECO:0000256" key="14">
    <source>
        <dbReference type="ARBA" id="ARBA00058734"/>
    </source>
</evidence>
<dbReference type="Pfam" id="PF00683">
    <property type="entry name" value="TB"/>
    <property type="match status" value="4"/>
</dbReference>
<feature type="domain" description="TB" evidence="26">
    <location>
        <begin position="956"/>
        <end position="1009"/>
    </location>
</feature>
<dbReference type="Gene3D" id="2.10.25.10">
    <property type="entry name" value="Laminin"/>
    <property type="match status" value="16"/>
</dbReference>
<evidence type="ECO:0000256" key="22">
    <source>
        <dbReference type="ARBA" id="ARBA00075443"/>
    </source>
</evidence>
<evidence type="ECO:0000256" key="1">
    <source>
        <dbReference type="ARBA" id="ARBA00004498"/>
    </source>
</evidence>
<evidence type="ECO:0000256" key="17">
    <source>
        <dbReference type="ARBA" id="ARBA00062844"/>
    </source>
</evidence>
<dbReference type="PROSITE" id="PS51364">
    <property type="entry name" value="TB"/>
    <property type="match status" value="4"/>
</dbReference>
<keyword evidence="5" id="KW-0597">Phosphoprotein</keyword>
<evidence type="ECO:0000256" key="9">
    <source>
        <dbReference type="ARBA" id="ARBA00023157"/>
    </source>
</evidence>
<dbReference type="STRING" id="161767.ENSAPEP00000028881"/>
<evidence type="ECO:0000256" key="24">
    <source>
        <dbReference type="SAM" id="MobiDB-lite"/>
    </source>
</evidence>
<dbReference type="FunFam" id="2.10.25.10:FF:000014">
    <property type="entry name" value="Latent-transforming growth factor beta-binding protein 3"/>
    <property type="match status" value="2"/>
</dbReference>
<evidence type="ECO:0000256" key="19">
    <source>
        <dbReference type="ARBA" id="ARBA00072992"/>
    </source>
</evidence>
<feature type="compositionally biased region" description="Acidic residues" evidence="24">
    <location>
        <begin position="1244"/>
        <end position="1253"/>
    </location>
</feature>
<keyword evidence="6" id="KW-0358">Heparin-binding</keyword>
<feature type="domain" description="EGF-like" evidence="25">
    <location>
        <begin position="203"/>
        <end position="239"/>
    </location>
</feature>
<name>A0A3P8TW60_AMPPE</name>
<keyword evidence="10" id="KW-0325">Glycoprotein</keyword>
<dbReference type="GeneTree" id="ENSGT00940000158234"/>
<dbReference type="FunFam" id="2.10.25.10:FF:000056">
    <property type="entry name" value="Latent-transforming growth factor beta-binding protein 3 isoform 2"/>
    <property type="match status" value="1"/>
</dbReference>
<keyword evidence="3" id="KW-0272">Extracellular matrix</keyword>
<feature type="compositionally biased region" description="Low complexity" evidence="24">
    <location>
        <begin position="1231"/>
        <end position="1241"/>
    </location>
</feature>
<dbReference type="FunFam" id="3.90.290.10:FF:000001">
    <property type="entry name" value="Latent-transforming growth factor beta-binding protein 3 isoform 1"/>
    <property type="match status" value="1"/>
</dbReference>
<dbReference type="Ensembl" id="ENSAPET00000029643.1">
    <property type="protein sequence ID" value="ENSAPEP00000028881.1"/>
    <property type="gene ID" value="ENSAPEG00000020466.1"/>
</dbReference>
<reference evidence="27 28" key="1">
    <citation type="submission" date="2018-03" db="EMBL/GenBank/DDBJ databases">
        <title>Finding Nemo's genes: A chromosome-scale reference assembly of the genome of the orange clownfish Amphiprion percula.</title>
        <authorList>
            <person name="Lehmann R."/>
        </authorList>
    </citation>
    <scope>NUCLEOTIDE SEQUENCE</scope>
</reference>
<evidence type="ECO:0000256" key="21">
    <source>
        <dbReference type="ARBA" id="ARBA00072997"/>
    </source>
</evidence>
<feature type="domain" description="EGF-like" evidence="25">
    <location>
        <begin position="560"/>
        <end position="591"/>
    </location>
</feature>
<dbReference type="InterPro" id="IPR009030">
    <property type="entry name" value="Growth_fac_rcpt_cys_sf"/>
</dbReference>
<feature type="domain" description="EGF-like" evidence="25">
    <location>
        <begin position="1027"/>
        <end position="1069"/>
    </location>
</feature>
<feature type="region of interest" description="Disordered" evidence="24">
    <location>
        <begin position="919"/>
        <end position="950"/>
    </location>
</feature>
<evidence type="ECO:0000256" key="10">
    <source>
        <dbReference type="ARBA" id="ARBA00023180"/>
    </source>
</evidence>
<dbReference type="SMART" id="SM00179">
    <property type="entry name" value="EGF_CA"/>
    <property type="match status" value="16"/>
</dbReference>
<feature type="compositionally biased region" description="Polar residues" evidence="24">
    <location>
        <begin position="1167"/>
        <end position="1184"/>
    </location>
</feature>
<comment type="subcellular location">
    <subcellularLocation>
        <location evidence="1">Secreted</location>
        <location evidence="1">Extracellular space</location>
        <location evidence="1">Extracellular matrix</location>
    </subcellularLocation>
</comment>
<dbReference type="InterPro" id="IPR000742">
    <property type="entry name" value="EGF"/>
</dbReference>
<keyword evidence="9 23" id="KW-1015">Disulfide bond</keyword>
<feature type="domain" description="EGF-like" evidence="25">
    <location>
        <begin position="834"/>
        <end position="875"/>
    </location>
</feature>
<comment type="function">
    <text evidence="15">Key regulator of transforming growth factor beta (TGFB1, TGFB2 and TGFB3) that controls TGF-beta activation by maintaining it in a latent state during storage in extracellular space. Associates specifically via disulfide bonds with the Latency-associated peptide (LAP), which is the regulatory chain of TGF-beta, and regulates integrin-dependent activation of TGF-beta. Outcompeted by LRRC32/GARP for binding to LAP regulatory chain of TGF-beta.</text>
</comment>
<evidence type="ECO:0000256" key="11">
    <source>
        <dbReference type="ARBA" id="ARBA00023183"/>
    </source>
</evidence>
<dbReference type="PANTHER" id="PTHR24039:SF48">
    <property type="entry name" value="FIBRILLIN-2 ISOFORM X1-RELATED"/>
    <property type="match status" value="1"/>
</dbReference>
<dbReference type="PROSITE" id="PS00010">
    <property type="entry name" value="ASX_HYDROXYL"/>
    <property type="match status" value="10"/>
</dbReference>
<evidence type="ECO:0000256" key="13">
    <source>
        <dbReference type="ARBA" id="ARBA00038081"/>
    </source>
</evidence>
<feature type="disulfide bond" evidence="23">
    <location>
        <begin position="48"/>
        <end position="58"/>
    </location>
</feature>
<keyword evidence="8" id="KW-0677">Repeat</keyword>
<feature type="compositionally biased region" description="Pro residues" evidence="24">
    <location>
        <begin position="923"/>
        <end position="950"/>
    </location>
</feature>
<dbReference type="FunFam" id="2.10.25.10:FF:000024">
    <property type="entry name" value="Putative latent-transforming growth factor beta-binding protein 2"/>
    <property type="match status" value="1"/>
</dbReference>
<dbReference type="Proteomes" id="UP000265080">
    <property type="component" value="Chromosome 9"/>
</dbReference>
<feature type="domain" description="EGF-like" evidence="25">
    <location>
        <begin position="44"/>
        <end position="76"/>
    </location>
</feature>
<dbReference type="Gene3D" id="3.90.290.10">
    <property type="entry name" value="TGF-beta binding (TB) domain"/>
    <property type="match status" value="4"/>
</dbReference>
<dbReference type="FunFam" id="2.10.25.10:FF:000115">
    <property type="entry name" value="latent-transforming growth factor beta-binding protein 4 isoform X2"/>
    <property type="match status" value="1"/>
</dbReference>
<feature type="compositionally biased region" description="Pro residues" evidence="24">
    <location>
        <begin position="1220"/>
        <end position="1230"/>
    </location>
</feature>
<comment type="subunit">
    <text evidence="18">Forms part of the large latent transforming growth factor beta precursor complex; removal is essential for activation of complex. Interacts with LTBP1 and TGFB1. Interacts with EFEMP2; this interaction promotes fibrillar deposition of EFEMP2.</text>
</comment>
<feature type="domain" description="TB" evidence="26">
    <location>
        <begin position="1118"/>
        <end position="1164"/>
    </location>
</feature>
<feature type="domain" description="TB" evidence="26">
    <location>
        <begin position="146"/>
        <end position="183"/>
    </location>
</feature>
<keyword evidence="11" id="KW-0340">Growth factor binding</keyword>
<dbReference type="GO" id="GO:0008201">
    <property type="term" value="F:heparin binding"/>
    <property type="evidence" value="ECO:0007669"/>
    <property type="project" value="UniProtKB-KW"/>
</dbReference>
<evidence type="ECO:0000256" key="20">
    <source>
        <dbReference type="ARBA" id="ARBA00072995"/>
    </source>
</evidence>
<keyword evidence="12" id="KW-0379">Hydroxylation</keyword>
<proteinExistence type="inferred from homology"/>
<evidence type="ECO:0000256" key="2">
    <source>
        <dbReference type="ARBA" id="ARBA00022525"/>
    </source>
</evidence>
<evidence type="ECO:0000256" key="23">
    <source>
        <dbReference type="PROSITE-ProRule" id="PRU00076"/>
    </source>
</evidence>
<dbReference type="GO" id="GO:0005509">
    <property type="term" value="F:calcium ion binding"/>
    <property type="evidence" value="ECO:0007669"/>
    <property type="project" value="InterPro"/>
</dbReference>
<evidence type="ECO:0000256" key="5">
    <source>
        <dbReference type="ARBA" id="ARBA00022553"/>
    </source>
</evidence>
<reference evidence="27" key="2">
    <citation type="submission" date="2025-08" db="UniProtKB">
        <authorList>
            <consortium name="Ensembl"/>
        </authorList>
    </citation>
    <scope>IDENTIFICATION</scope>
</reference>
<feature type="region of interest" description="Disordered" evidence="24">
    <location>
        <begin position="1167"/>
        <end position="1276"/>
    </location>
</feature>
<dbReference type="FunFam" id="2.10.25.10:FF:000017">
    <property type="entry name" value="latent-transforming growth factor beta-binding protein 4 isoform X1"/>
    <property type="match status" value="1"/>
</dbReference>
<dbReference type="InterPro" id="IPR049883">
    <property type="entry name" value="NOTCH1_EGF-like"/>
</dbReference>
<dbReference type="FunFam" id="2.10.25.10:FF:000046">
    <property type="entry name" value="Latent-transforming growth factor beta-binding protein 1 isoform x2"/>
    <property type="match status" value="1"/>
</dbReference>
<dbReference type="FunFam" id="2.10.25.10:FF:000002">
    <property type="entry name" value="Latent-transforming growth factor beta-binding protein 3"/>
    <property type="match status" value="1"/>
</dbReference>
<dbReference type="PROSITE" id="PS01186">
    <property type="entry name" value="EGF_2"/>
    <property type="match status" value="7"/>
</dbReference>
<evidence type="ECO:0000256" key="18">
    <source>
        <dbReference type="ARBA" id="ARBA00064273"/>
    </source>
</evidence>
<reference evidence="27" key="3">
    <citation type="submission" date="2025-09" db="UniProtKB">
        <authorList>
            <consortium name="Ensembl"/>
        </authorList>
    </citation>
    <scope>IDENTIFICATION</scope>
</reference>
<dbReference type="GO" id="GO:0019838">
    <property type="term" value="F:growth factor binding"/>
    <property type="evidence" value="ECO:0007669"/>
    <property type="project" value="UniProtKB-KW"/>
</dbReference>
<feature type="compositionally biased region" description="Pro residues" evidence="24">
    <location>
        <begin position="331"/>
        <end position="350"/>
    </location>
</feature>
<feature type="disulfide bond" evidence="23">
    <location>
        <begin position="564"/>
        <end position="574"/>
    </location>
</feature>
<accession>A0A3P8TW60</accession>
<dbReference type="PROSITE" id="PS50026">
    <property type="entry name" value="EGF_3"/>
    <property type="match status" value="10"/>
</dbReference>
<dbReference type="SUPFAM" id="SSF57184">
    <property type="entry name" value="Growth factor receptor domain"/>
    <property type="match status" value="3"/>
</dbReference>
<feature type="disulfide bond" evidence="23">
    <location>
        <begin position="526"/>
        <end position="536"/>
    </location>
</feature>
<comment type="similarity">
    <text evidence="13">Belongs to the LTBP family.</text>
</comment>
<keyword evidence="28" id="KW-1185">Reference proteome</keyword>
<evidence type="ECO:0000313" key="27">
    <source>
        <dbReference type="Ensembl" id="ENSAPEP00000028881.1"/>
    </source>
</evidence>
<dbReference type="InterPro" id="IPR000152">
    <property type="entry name" value="EGF-type_Asp/Asn_hydroxyl_site"/>
</dbReference>
<comment type="caution">
    <text evidence="23">Lacks conserved residue(s) required for the propagation of feature annotation.</text>
</comment>
<evidence type="ECO:0000259" key="26">
    <source>
        <dbReference type="PROSITE" id="PS51364"/>
    </source>
</evidence>
<keyword evidence="4 23" id="KW-0245">EGF-like domain</keyword>
<comment type="subunit">
    <text evidence="17">Interacts with TGFB1; associates via disulfide bonds with the Latency-associated peptide chain (LAP) regulatory chain of TGFB1, leading to regulate activation of TGF-beta-1. LTBP1 does not bind directly to TGF-beta-1, the active chain of TGFB1. Interacts (via C-terminal domain) with FBN1 (via N-terminal domain). Interacts with FBN2. Interacts with ADAMTSL2. Interacts with EFEMP2.</text>
</comment>
<feature type="domain" description="EGF-like" evidence="25">
    <location>
        <begin position="522"/>
        <end position="559"/>
    </location>
</feature>
<protein>
    <recommendedName>
        <fullName evidence="19">Latent-transforming growth factor beta-binding protein 1</fullName>
    </recommendedName>
    <alternativeName>
        <fullName evidence="21">Latent-transforming growth factor beta-binding protein 2</fullName>
    </alternativeName>
    <alternativeName>
        <fullName evidence="20">Latent-transforming growth factor beta-binding protein 4</fullName>
    </alternativeName>
    <alternativeName>
        <fullName evidence="22">Transforming growth factor beta-1-binding protein 1</fullName>
    </alternativeName>
</protein>
<feature type="domain" description="EGF-like" evidence="25">
    <location>
        <begin position="733"/>
        <end position="768"/>
    </location>
</feature>
<dbReference type="InterPro" id="IPR036773">
    <property type="entry name" value="TB_dom_sf"/>
</dbReference>
<evidence type="ECO:0000313" key="28">
    <source>
        <dbReference type="Proteomes" id="UP000265080"/>
    </source>
</evidence>
<feature type="domain" description="TB" evidence="26">
    <location>
        <begin position="253"/>
        <end position="309"/>
    </location>
</feature>
<dbReference type="SMART" id="SM00181">
    <property type="entry name" value="EGF"/>
    <property type="match status" value="16"/>
</dbReference>
<evidence type="ECO:0000256" key="6">
    <source>
        <dbReference type="ARBA" id="ARBA00022674"/>
    </source>
</evidence>
<dbReference type="PROSITE" id="PS00022">
    <property type="entry name" value="EGF_1"/>
    <property type="match status" value="1"/>
</dbReference>
<feature type="domain" description="EGF-like" evidence="25">
    <location>
        <begin position="480"/>
        <end position="521"/>
    </location>
</feature>
<dbReference type="PROSITE" id="PS01187">
    <property type="entry name" value="EGF_CA"/>
    <property type="match status" value="8"/>
</dbReference>
<evidence type="ECO:0000256" key="12">
    <source>
        <dbReference type="ARBA" id="ARBA00023278"/>
    </source>
</evidence>
<dbReference type="CDD" id="cd00054">
    <property type="entry name" value="EGF_CA"/>
    <property type="match status" value="9"/>
</dbReference>
<feature type="domain" description="EGF-like" evidence="25">
    <location>
        <begin position="592"/>
        <end position="633"/>
    </location>
</feature>